<dbReference type="GeneID" id="18814303"/>
<sequence>MDDNAPHNAPGPVDPPDPQHDPHPAQPPLVLPLIAPHCSTRLCQPAQYVHNLLQGEGSITGTNHAQALPKGMQRPTNDEVHKQAEVHEQTEGRIADETLRELATNVAMIAHMANFDGIEPRNAEEAKKHHDWDKWKDAISEELNRL</sequence>
<feature type="compositionally biased region" description="Low complexity" evidence="1">
    <location>
        <begin position="1"/>
        <end position="11"/>
    </location>
</feature>
<evidence type="ECO:0000313" key="2">
    <source>
        <dbReference type="EMBL" id="EGO28206.1"/>
    </source>
</evidence>
<dbReference type="RefSeq" id="XP_007314405.1">
    <property type="nucleotide sequence ID" value="XM_007314343.1"/>
</dbReference>
<name>F8NLM5_SERL9</name>
<evidence type="ECO:0000256" key="1">
    <source>
        <dbReference type="SAM" id="MobiDB-lite"/>
    </source>
</evidence>
<dbReference type="OrthoDB" id="2673594at2759"/>
<dbReference type="HOGENOM" id="CLU_116862_0_0_1"/>
<organism>
    <name type="scientific">Serpula lacrymans var. lacrymans (strain S7.9)</name>
    <name type="common">Dry rot fungus</name>
    <dbReference type="NCBI Taxonomy" id="578457"/>
    <lineage>
        <taxon>Eukaryota</taxon>
        <taxon>Fungi</taxon>
        <taxon>Dikarya</taxon>
        <taxon>Basidiomycota</taxon>
        <taxon>Agaricomycotina</taxon>
        <taxon>Agaricomycetes</taxon>
        <taxon>Agaricomycetidae</taxon>
        <taxon>Boletales</taxon>
        <taxon>Coniophorineae</taxon>
        <taxon>Serpulaceae</taxon>
        <taxon>Serpula</taxon>
    </lineage>
</organism>
<dbReference type="Proteomes" id="UP000008064">
    <property type="component" value="Unassembled WGS sequence"/>
</dbReference>
<reference evidence="2" key="1">
    <citation type="submission" date="2011-04" db="EMBL/GenBank/DDBJ databases">
        <title>Evolution of plant cell wall degrading machinery underlies the functional diversity of forest fungi.</title>
        <authorList>
            <consortium name="US DOE Joint Genome Institute (JGI-PGF)"/>
            <person name="Eastwood D.C."/>
            <person name="Floudas D."/>
            <person name="Binder M."/>
            <person name="Majcherczyk A."/>
            <person name="Schneider P."/>
            <person name="Aerts A."/>
            <person name="Asiegbu F.O."/>
            <person name="Baker S.E."/>
            <person name="Barry K."/>
            <person name="Bendiksby M."/>
            <person name="Blumentritt M."/>
            <person name="Coutinho P.M."/>
            <person name="Cullen D."/>
            <person name="Cullen D."/>
            <person name="Gathman A."/>
            <person name="Goodell B."/>
            <person name="Henrissat B."/>
            <person name="Ihrmark K."/>
            <person name="Kauserud H."/>
            <person name="Kohler A."/>
            <person name="LaButti K."/>
            <person name="Lapidus A."/>
            <person name="Lavin J.L."/>
            <person name="Lee Y.-H."/>
            <person name="Lindquist E."/>
            <person name="Lilly W."/>
            <person name="Lucas S."/>
            <person name="Morin E."/>
            <person name="Murat C."/>
            <person name="Oguiza J.A."/>
            <person name="Park J."/>
            <person name="Pisabarro A.G."/>
            <person name="Riley R."/>
            <person name="Rosling A."/>
            <person name="Salamov A."/>
            <person name="Schmidt O."/>
            <person name="Schmutz J."/>
            <person name="Skrede I."/>
            <person name="Stenlid J."/>
            <person name="Wiebenga A."/>
            <person name="Xie X."/>
            <person name="Kues U."/>
            <person name="Hibbett D.S."/>
            <person name="Hoffmeister D."/>
            <person name="Hogberg N."/>
            <person name="Martin F."/>
            <person name="Grigoriev I.V."/>
            <person name="Watkinson S.C."/>
        </authorList>
    </citation>
    <scope>NUCLEOTIDE SEQUENCE</scope>
    <source>
        <strain evidence="2">S7.9</strain>
    </source>
</reference>
<feature type="region of interest" description="Disordered" evidence="1">
    <location>
        <begin position="1"/>
        <end position="30"/>
    </location>
</feature>
<dbReference type="EMBL" id="GL945430">
    <property type="protein sequence ID" value="EGO28206.1"/>
    <property type="molecule type" value="Genomic_DNA"/>
</dbReference>
<dbReference type="KEGG" id="sla:SERLADRAFT_434077"/>
<accession>F8NLM5</accession>
<gene>
    <name evidence="2" type="ORF">SERLADRAFT_434077</name>
</gene>
<dbReference type="AlphaFoldDB" id="F8NLM5"/>
<proteinExistence type="predicted"/>
<protein>
    <submittedName>
        <fullName evidence="2">Uncharacterized protein</fullName>
    </submittedName>
</protein>